<evidence type="ECO:0000256" key="5">
    <source>
        <dbReference type="ARBA" id="ARBA00022832"/>
    </source>
</evidence>
<keyword evidence="5" id="KW-0276">Fatty acid metabolism</keyword>
<evidence type="ECO:0000256" key="12">
    <source>
        <dbReference type="SAM" id="Phobius"/>
    </source>
</evidence>
<dbReference type="PRINTS" id="PR00075">
    <property type="entry name" value="FACDDSATRASE"/>
</dbReference>
<comment type="cofactor">
    <cofactor evidence="11">
        <name>Fe(2+)</name>
        <dbReference type="ChEBI" id="CHEBI:29033"/>
    </cofactor>
</comment>
<keyword evidence="8" id="KW-0443">Lipid metabolism</keyword>
<evidence type="ECO:0008006" key="15">
    <source>
        <dbReference type="Google" id="ProtNLM"/>
    </source>
</evidence>
<comment type="similarity">
    <text evidence="2 11">Belongs to the fatty acid desaturase type 1 family.</text>
</comment>
<keyword evidence="7 11" id="KW-0560">Oxidoreductase</keyword>
<keyword evidence="6 12" id="KW-1133">Transmembrane helix</keyword>
<dbReference type="InterPro" id="IPR015876">
    <property type="entry name" value="Acyl-CoA_DS"/>
</dbReference>
<evidence type="ECO:0000256" key="4">
    <source>
        <dbReference type="ARBA" id="ARBA00022692"/>
    </source>
</evidence>
<protein>
    <recommendedName>
        <fullName evidence="15">Fatty acid desaturase domain-containing protein</fullName>
    </recommendedName>
</protein>
<evidence type="ECO:0000313" key="13">
    <source>
        <dbReference type="EMBL" id="CAH0723841.1"/>
    </source>
</evidence>
<evidence type="ECO:0000256" key="8">
    <source>
        <dbReference type="ARBA" id="ARBA00023098"/>
    </source>
</evidence>
<evidence type="ECO:0000256" key="11">
    <source>
        <dbReference type="RuleBase" id="RU000581"/>
    </source>
</evidence>
<dbReference type="GO" id="GO:0005789">
    <property type="term" value="C:endoplasmic reticulum membrane"/>
    <property type="evidence" value="ECO:0007669"/>
    <property type="project" value="TreeGrafter"/>
</dbReference>
<dbReference type="GO" id="GO:0004768">
    <property type="term" value="F:stearoyl-CoA 9-desaturase activity"/>
    <property type="evidence" value="ECO:0007669"/>
    <property type="project" value="TreeGrafter"/>
</dbReference>
<accession>A0A8J9YF23</accession>
<name>A0A8J9YF23_9NEOP</name>
<keyword evidence="9 12" id="KW-0472">Membrane</keyword>
<gene>
    <name evidence="13" type="ORF">BINO364_LOCUS9617</name>
</gene>
<dbReference type="OrthoDB" id="10260134at2759"/>
<comment type="domain">
    <text evidence="11">The histidine box domains are involved in binding the catalytic metal ions.</text>
</comment>
<reference evidence="13" key="1">
    <citation type="submission" date="2021-12" db="EMBL/GenBank/DDBJ databases">
        <authorList>
            <person name="Martin H S."/>
        </authorList>
    </citation>
    <scope>NUCLEOTIDE SEQUENCE</scope>
</reference>
<keyword evidence="3 11" id="KW-0444">Lipid biosynthesis</keyword>
<dbReference type="AlphaFoldDB" id="A0A8J9YF23"/>
<evidence type="ECO:0000256" key="6">
    <source>
        <dbReference type="ARBA" id="ARBA00022989"/>
    </source>
</evidence>
<evidence type="ECO:0000256" key="3">
    <source>
        <dbReference type="ARBA" id="ARBA00022516"/>
    </source>
</evidence>
<dbReference type="EMBL" id="OV170224">
    <property type="protein sequence ID" value="CAH0723841.1"/>
    <property type="molecule type" value="Genomic_DNA"/>
</dbReference>
<evidence type="ECO:0000313" key="14">
    <source>
        <dbReference type="Proteomes" id="UP000838878"/>
    </source>
</evidence>
<proteinExistence type="inferred from homology"/>
<dbReference type="CDD" id="cd03505">
    <property type="entry name" value="Delta9-FADS-like"/>
    <property type="match status" value="1"/>
</dbReference>
<evidence type="ECO:0000256" key="2">
    <source>
        <dbReference type="ARBA" id="ARBA00009295"/>
    </source>
</evidence>
<feature type="non-terminal residue" evidence="13">
    <location>
        <position position="225"/>
    </location>
</feature>
<feature type="transmembrane region" description="Helical" evidence="12">
    <location>
        <begin position="32"/>
        <end position="52"/>
    </location>
</feature>
<dbReference type="PANTHER" id="PTHR11351">
    <property type="entry name" value="ACYL-COA DESATURASE"/>
    <property type="match status" value="1"/>
</dbReference>
<dbReference type="Proteomes" id="UP000838878">
    <property type="component" value="Chromosome 4"/>
</dbReference>
<keyword evidence="14" id="KW-1185">Reference proteome</keyword>
<evidence type="ECO:0000256" key="9">
    <source>
        <dbReference type="ARBA" id="ARBA00023136"/>
    </source>
</evidence>
<keyword evidence="10 11" id="KW-0275">Fatty acid biosynthesis</keyword>
<evidence type="ECO:0000256" key="7">
    <source>
        <dbReference type="ARBA" id="ARBA00023002"/>
    </source>
</evidence>
<dbReference type="GO" id="GO:0005506">
    <property type="term" value="F:iron ion binding"/>
    <property type="evidence" value="ECO:0007669"/>
    <property type="project" value="TreeGrafter"/>
</dbReference>
<dbReference type="GO" id="GO:0006636">
    <property type="term" value="P:unsaturated fatty acid biosynthetic process"/>
    <property type="evidence" value="ECO:0007669"/>
    <property type="project" value="TreeGrafter"/>
</dbReference>
<organism evidence="13 14">
    <name type="scientific">Brenthis ino</name>
    <name type="common">lesser marbled fritillary</name>
    <dbReference type="NCBI Taxonomy" id="405034"/>
    <lineage>
        <taxon>Eukaryota</taxon>
        <taxon>Metazoa</taxon>
        <taxon>Ecdysozoa</taxon>
        <taxon>Arthropoda</taxon>
        <taxon>Hexapoda</taxon>
        <taxon>Insecta</taxon>
        <taxon>Pterygota</taxon>
        <taxon>Neoptera</taxon>
        <taxon>Endopterygota</taxon>
        <taxon>Lepidoptera</taxon>
        <taxon>Glossata</taxon>
        <taxon>Ditrysia</taxon>
        <taxon>Papilionoidea</taxon>
        <taxon>Nymphalidae</taxon>
        <taxon>Heliconiinae</taxon>
        <taxon>Argynnini</taxon>
        <taxon>Brenthis</taxon>
    </lineage>
</organism>
<evidence type="ECO:0000256" key="1">
    <source>
        <dbReference type="ARBA" id="ARBA00004141"/>
    </source>
</evidence>
<keyword evidence="4 11" id="KW-0812">Transmembrane</keyword>
<evidence type="ECO:0000256" key="10">
    <source>
        <dbReference type="ARBA" id="ARBA00023160"/>
    </source>
</evidence>
<dbReference type="PANTHER" id="PTHR11351:SF92">
    <property type="entry name" value="ACYL-COA DESATURASE 2-LIKE PROTEIN"/>
    <property type="match status" value="1"/>
</dbReference>
<comment type="subcellular location">
    <subcellularLocation>
        <location evidence="1">Membrane</location>
        <topology evidence="1">Multi-pass membrane protein</topology>
    </subcellularLocation>
</comment>
<sequence>MYKKHPYIKALGKRTDVNDLEFDWMVMFQKKYYIYFYLIMGVLMPIGVPYFLMGESFKNSFLVCYNLRYAYEIHITGLINSVGHFYGTRPYDKKILPVESWLLSVLTLGEGFHNYHHVYPWDYKTAERTMPFNISAYVIRFLEKIGLAYDLKSASSESVLKNNNNSNKHLMLKVSKRISQSGDGTHYSLDNDEARESVAAKKILHLLNPTYSMSYKPPITVFKGE</sequence>